<dbReference type="EnsemblFungi" id="EJT78531">
    <property type="protein sequence ID" value="EJT78531"/>
    <property type="gene ID" value="GGTG_03631"/>
</dbReference>
<reference evidence="3" key="4">
    <citation type="journal article" date="2015" name="G3 (Bethesda)">
        <title>Genome sequences of three phytopathogenic species of the Magnaporthaceae family of fungi.</title>
        <authorList>
            <person name="Okagaki L.H."/>
            <person name="Nunes C.C."/>
            <person name="Sailsbery J."/>
            <person name="Clay B."/>
            <person name="Brown D."/>
            <person name="John T."/>
            <person name="Oh Y."/>
            <person name="Young N."/>
            <person name="Fitzgerald M."/>
            <person name="Haas B.J."/>
            <person name="Zeng Q."/>
            <person name="Young S."/>
            <person name="Adiconis X."/>
            <person name="Fan L."/>
            <person name="Levin J.Z."/>
            <person name="Mitchell T.K."/>
            <person name="Okubara P.A."/>
            <person name="Farman M.L."/>
            <person name="Kohn L.M."/>
            <person name="Birren B."/>
            <person name="Ma L.-J."/>
            <person name="Dean R.A."/>
        </authorList>
    </citation>
    <scope>NUCLEOTIDE SEQUENCE</scope>
    <source>
        <strain evidence="3">R3-111a-1</strain>
    </source>
</reference>
<dbReference type="EMBL" id="GL385396">
    <property type="protein sequence ID" value="EJT78531.1"/>
    <property type="molecule type" value="Genomic_DNA"/>
</dbReference>
<dbReference type="HOGENOM" id="CLU_1695569_0_0_1"/>
<reference evidence="4" key="1">
    <citation type="submission" date="2010-07" db="EMBL/GenBank/DDBJ databases">
        <title>The genome sequence of Gaeumannomyces graminis var. tritici strain R3-111a-1.</title>
        <authorList>
            <consortium name="The Broad Institute Genome Sequencing Platform"/>
            <person name="Ma L.-J."/>
            <person name="Dead R."/>
            <person name="Young S."/>
            <person name="Zeng Q."/>
            <person name="Koehrsen M."/>
            <person name="Alvarado L."/>
            <person name="Berlin A."/>
            <person name="Chapman S.B."/>
            <person name="Chen Z."/>
            <person name="Freedman E."/>
            <person name="Gellesch M."/>
            <person name="Goldberg J."/>
            <person name="Griggs A."/>
            <person name="Gujja S."/>
            <person name="Heilman E.R."/>
            <person name="Heiman D."/>
            <person name="Hepburn T."/>
            <person name="Howarth C."/>
            <person name="Jen D."/>
            <person name="Larson L."/>
            <person name="Mehta T."/>
            <person name="Neiman D."/>
            <person name="Pearson M."/>
            <person name="Roberts A."/>
            <person name="Saif S."/>
            <person name="Shea T."/>
            <person name="Shenoy N."/>
            <person name="Sisk P."/>
            <person name="Stolte C."/>
            <person name="Sykes S."/>
            <person name="Walk T."/>
            <person name="White J."/>
            <person name="Yandava C."/>
            <person name="Haas B."/>
            <person name="Nusbaum C."/>
            <person name="Birren B."/>
        </authorList>
    </citation>
    <scope>NUCLEOTIDE SEQUENCE [LARGE SCALE GENOMIC DNA]</scope>
    <source>
        <strain evidence="4">R3-111a-1</strain>
    </source>
</reference>
<evidence type="ECO:0000313" key="3">
    <source>
        <dbReference type="EnsemblFungi" id="EJT78531"/>
    </source>
</evidence>
<feature type="region of interest" description="Disordered" evidence="1">
    <location>
        <begin position="126"/>
        <end position="155"/>
    </location>
</feature>
<evidence type="ECO:0000313" key="2">
    <source>
        <dbReference type="EMBL" id="EJT78531.1"/>
    </source>
</evidence>
<proteinExistence type="predicted"/>
<gene>
    <name evidence="3" type="primary">20344089</name>
    <name evidence="2" type="ORF">GGTG_03631</name>
</gene>
<dbReference type="AlphaFoldDB" id="J3NQS5"/>
<reference evidence="2" key="3">
    <citation type="submission" date="2010-09" db="EMBL/GenBank/DDBJ databases">
        <title>Annotation of Gaeumannomyces graminis var. tritici R3-111a-1.</title>
        <authorList>
            <consortium name="The Broad Institute Genome Sequencing Platform"/>
            <person name="Ma L.-J."/>
            <person name="Dead R."/>
            <person name="Young S.K."/>
            <person name="Zeng Q."/>
            <person name="Gargeya S."/>
            <person name="Fitzgerald M."/>
            <person name="Haas B."/>
            <person name="Abouelleil A."/>
            <person name="Alvarado L."/>
            <person name="Arachchi H.M."/>
            <person name="Berlin A."/>
            <person name="Brown A."/>
            <person name="Chapman S.B."/>
            <person name="Chen Z."/>
            <person name="Dunbar C."/>
            <person name="Freedman E."/>
            <person name="Gearin G."/>
            <person name="Gellesch M."/>
            <person name="Goldberg J."/>
            <person name="Griggs A."/>
            <person name="Gujja S."/>
            <person name="Heiman D."/>
            <person name="Howarth C."/>
            <person name="Larson L."/>
            <person name="Lui A."/>
            <person name="MacDonald P.J.P."/>
            <person name="Mehta T."/>
            <person name="Montmayeur A."/>
            <person name="Murphy C."/>
            <person name="Neiman D."/>
            <person name="Pearson M."/>
            <person name="Priest M."/>
            <person name="Roberts A."/>
            <person name="Saif S."/>
            <person name="Shea T."/>
            <person name="Shenoy N."/>
            <person name="Sisk P."/>
            <person name="Stolte C."/>
            <person name="Sykes S."/>
            <person name="Yandava C."/>
            <person name="Wortman J."/>
            <person name="Nusbaum C."/>
            <person name="Birren B."/>
        </authorList>
    </citation>
    <scope>NUCLEOTIDE SEQUENCE</scope>
    <source>
        <strain evidence="2">R3-111a-1</strain>
    </source>
</reference>
<evidence type="ECO:0000256" key="1">
    <source>
        <dbReference type="SAM" id="MobiDB-lite"/>
    </source>
</evidence>
<protein>
    <submittedName>
        <fullName evidence="2 3">Uncharacterized protein</fullName>
    </submittedName>
</protein>
<dbReference type="VEuPathDB" id="FungiDB:GGTG_03631"/>
<sequence length="155" mass="16547">MPRNPAPAEDTSNRHFPVIISPPVANAKQTPHAPGFGNRCASLNCPRRHPLGLRGRLRRRRARAGASVERDEPAKVAAALEARQTTGGRCSQPGAFKCWGGLVQVCNGVGVWETSASCCTGPRCCREPGASTSASDRRRSGRGWAEAETRESASK</sequence>
<organism evidence="2">
    <name type="scientific">Gaeumannomyces tritici (strain R3-111a-1)</name>
    <name type="common">Wheat and barley take-all root rot fungus</name>
    <name type="synonym">Gaeumannomyces graminis var. tritici</name>
    <dbReference type="NCBI Taxonomy" id="644352"/>
    <lineage>
        <taxon>Eukaryota</taxon>
        <taxon>Fungi</taxon>
        <taxon>Dikarya</taxon>
        <taxon>Ascomycota</taxon>
        <taxon>Pezizomycotina</taxon>
        <taxon>Sordariomycetes</taxon>
        <taxon>Sordariomycetidae</taxon>
        <taxon>Magnaporthales</taxon>
        <taxon>Magnaporthaceae</taxon>
        <taxon>Gaeumannomyces</taxon>
    </lineage>
</organism>
<keyword evidence="4" id="KW-1185">Reference proteome</keyword>
<feature type="compositionally biased region" description="Basic and acidic residues" evidence="1">
    <location>
        <begin position="145"/>
        <end position="155"/>
    </location>
</feature>
<name>J3NQS5_GAET3</name>
<reference evidence="2" key="2">
    <citation type="submission" date="2010-07" db="EMBL/GenBank/DDBJ databases">
        <authorList>
            <consortium name="The Broad Institute Genome Sequencing Platform"/>
            <consortium name="Broad Institute Genome Sequencing Center for Infectious Disease"/>
            <person name="Ma L.-J."/>
            <person name="Dead R."/>
            <person name="Young S."/>
            <person name="Zeng Q."/>
            <person name="Koehrsen M."/>
            <person name="Alvarado L."/>
            <person name="Berlin A."/>
            <person name="Chapman S.B."/>
            <person name="Chen Z."/>
            <person name="Freedman E."/>
            <person name="Gellesch M."/>
            <person name="Goldberg J."/>
            <person name="Griggs A."/>
            <person name="Gujja S."/>
            <person name="Heilman E.R."/>
            <person name="Heiman D."/>
            <person name="Hepburn T."/>
            <person name="Howarth C."/>
            <person name="Jen D."/>
            <person name="Larson L."/>
            <person name="Mehta T."/>
            <person name="Neiman D."/>
            <person name="Pearson M."/>
            <person name="Roberts A."/>
            <person name="Saif S."/>
            <person name="Shea T."/>
            <person name="Shenoy N."/>
            <person name="Sisk P."/>
            <person name="Stolte C."/>
            <person name="Sykes S."/>
            <person name="Walk T."/>
            <person name="White J."/>
            <person name="Yandava C."/>
            <person name="Haas B."/>
            <person name="Nusbaum C."/>
            <person name="Birren B."/>
        </authorList>
    </citation>
    <scope>NUCLEOTIDE SEQUENCE</scope>
    <source>
        <strain evidence="2">R3-111a-1</strain>
    </source>
</reference>
<dbReference type="RefSeq" id="XP_009219676.1">
    <property type="nucleotide sequence ID" value="XM_009221412.1"/>
</dbReference>
<reference evidence="3" key="5">
    <citation type="submission" date="2018-04" db="UniProtKB">
        <authorList>
            <consortium name="EnsemblFungi"/>
        </authorList>
    </citation>
    <scope>IDENTIFICATION</scope>
    <source>
        <strain evidence="3">R3-111a-1</strain>
    </source>
</reference>
<accession>J3NQS5</accession>
<dbReference type="Proteomes" id="UP000006039">
    <property type="component" value="Unassembled WGS sequence"/>
</dbReference>
<dbReference type="GeneID" id="20344089"/>
<evidence type="ECO:0000313" key="4">
    <source>
        <dbReference type="Proteomes" id="UP000006039"/>
    </source>
</evidence>